<evidence type="ECO:0000313" key="2">
    <source>
        <dbReference type="Proteomes" id="UP001321486"/>
    </source>
</evidence>
<evidence type="ECO:0000313" key="1">
    <source>
        <dbReference type="EMBL" id="BDZ48640.1"/>
    </source>
</evidence>
<protein>
    <recommendedName>
        <fullName evidence="3">DUF3024 domain-containing protein</fullName>
    </recommendedName>
</protein>
<reference evidence="2" key="1">
    <citation type="journal article" date="2019" name="Int. J. Syst. Evol. Microbiol.">
        <title>The Global Catalogue of Microorganisms (GCM) 10K type strain sequencing project: providing services to taxonomists for standard genome sequencing and annotation.</title>
        <authorList>
            <consortium name="The Broad Institute Genomics Platform"/>
            <consortium name="The Broad Institute Genome Sequencing Center for Infectious Disease"/>
            <person name="Wu L."/>
            <person name="Ma J."/>
        </authorList>
    </citation>
    <scope>NUCLEOTIDE SEQUENCE [LARGE SCALE GENOMIC DNA]</scope>
    <source>
        <strain evidence="2">NBRC 108728</strain>
    </source>
</reference>
<accession>A0ABN6XUE1</accession>
<evidence type="ECO:0008006" key="3">
    <source>
        <dbReference type="Google" id="ProtNLM"/>
    </source>
</evidence>
<dbReference type="Pfam" id="PF11225">
    <property type="entry name" value="DUF3024"/>
    <property type="match status" value="1"/>
</dbReference>
<dbReference type="RefSeq" id="WP_350271630.1">
    <property type="nucleotide sequence ID" value="NZ_AP027732.1"/>
</dbReference>
<sequence>MPVPELDLRRIKKWCKQETSPLHADQLRVEADVTSTAVTIVETRPPWDDPTSEWTRDPVARLRYTATTGEWSLYWRDRHLRFHRCDQVPPTRQLQVLLDVVAESGDPIFWG</sequence>
<organism evidence="1 2">
    <name type="scientific">Frondihabitans sucicola</name>
    <dbReference type="NCBI Taxonomy" id="1268041"/>
    <lineage>
        <taxon>Bacteria</taxon>
        <taxon>Bacillati</taxon>
        <taxon>Actinomycetota</taxon>
        <taxon>Actinomycetes</taxon>
        <taxon>Micrococcales</taxon>
        <taxon>Microbacteriaceae</taxon>
        <taxon>Frondihabitans</taxon>
    </lineage>
</organism>
<gene>
    <name evidence="1" type="ORF">GCM10025867_08810</name>
</gene>
<name>A0ABN6XUE1_9MICO</name>
<dbReference type="Proteomes" id="UP001321486">
    <property type="component" value="Chromosome"/>
</dbReference>
<dbReference type="InterPro" id="IPR021388">
    <property type="entry name" value="DUF3024"/>
</dbReference>
<proteinExistence type="predicted"/>
<dbReference type="EMBL" id="AP027732">
    <property type="protein sequence ID" value="BDZ48640.1"/>
    <property type="molecule type" value="Genomic_DNA"/>
</dbReference>
<keyword evidence="2" id="KW-1185">Reference proteome</keyword>